<feature type="region of interest" description="Disordered" evidence="3">
    <location>
        <begin position="1"/>
        <end position="26"/>
    </location>
</feature>
<dbReference type="Pfam" id="PF00431">
    <property type="entry name" value="CUB"/>
    <property type="match status" value="1"/>
</dbReference>
<dbReference type="CDD" id="cd00041">
    <property type="entry name" value="CUB"/>
    <property type="match status" value="1"/>
</dbReference>
<dbReference type="InterPro" id="IPR052129">
    <property type="entry name" value="Spermadhesin-Link_domain"/>
</dbReference>
<dbReference type="OrthoDB" id="4781at2759"/>
<dbReference type="InterPro" id="IPR035914">
    <property type="entry name" value="Sperma_CUB_dom_sf"/>
</dbReference>
<name>A0A8S4AZC0_9TELE</name>
<feature type="compositionally biased region" description="Basic and acidic residues" evidence="3">
    <location>
        <begin position="70"/>
        <end position="82"/>
    </location>
</feature>
<feature type="region of interest" description="Disordered" evidence="3">
    <location>
        <begin position="189"/>
        <end position="258"/>
    </location>
</feature>
<evidence type="ECO:0000313" key="5">
    <source>
        <dbReference type="EMBL" id="CAG5925469.1"/>
    </source>
</evidence>
<gene>
    <name evidence="5" type="ORF">MMEN_LOCUS10962</name>
</gene>
<proteinExistence type="predicted"/>
<keyword evidence="6" id="KW-1185">Reference proteome</keyword>
<accession>A0A8S4AZC0</accession>
<evidence type="ECO:0000256" key="1">
    <source>
        <dbReference type="ARBA" id="ARBA00023157"/>
    </source>
</evidence>
<dbReference type="SMART" id="SM00042">
    <property type="entry name" value="CUB"/>
    <property type="match status" value="1"/>
</dbReference>
<evidence type="ECO:0000256" key="3">
    <source>
        <dbReference type="SAM" id="MobiDB-lite"/>
    </source>
</evidence>
<evidence type="ECO:0000313" key="6">
    <source>
        <dbReference type="Proteomes" id="UP000677803"/>
    </source>
</evidence>
<dbReference type="InterPro" id="IPR000859">
    <property type="entry name" value="CUB_dom"/>
</dbReference>
<comment type="caution">
    <text evidence="5">The sequence shown here is derived from an EMBL/GenBank/DDBJ whole genome shotgun (WGS) entry which is preliminary data.</text>
</comment>
<reference evidence="5" key="1">
    <citation type="submission" date="2021-05" db="EMBL/GenBank/DDBJ databases">
        <authorList>
            <person name="Tigano A."/>
        </authorList>
    </citation>
    <scope>NUCLEOTIDE SEQUENCE</scope>
</reference>
<dbReference type="PROSITE" id="PS01180">
    <property type="entry name" value="CUB"/>
    <property type="match status" value="1"/>
</dbReference>
<dbReference type="Proteomes" id="UP000677803">
    <property type="component" value="Unassembled WGS sequence"/>
</dbReference>
<evidence type="ECO:0000256" key="2">
    <source>
        <dbReference type="PROSITE-ProRule" id="PRU00059"/>
    </source>
</evidence>
<feature type="domain" description="CUB" evidence="4">
    <location>
        <begin position="100"/>
        <end position="183"/>
    </location>
</feature>
<protein>
    <submittedName>
        <fullName evidence="5">(Atlantic silverside) hypothetical protein</fullName>
    </submittedName>
</protein>
<dbReference type="PANTHER" id="PTHR46908">
    <property type="entry name" value="CUBILIN-LIKE PROTEIN"/>
    <property type="match status" value="1"/>
</dbReference>
<dbReference type="SUPFAM" id="SSF49854">
    <property type="entry name" value="Spermadhesin, CUB domain"/>
    <property type="match status" value="1"/>
</dbReference>
<dbReference type="EMBL" id="CAJRST010011112">
    <property type="protein sequence ID" value="CAG5925469.1"/>
    <property type="molecule type" value="Genomic_DNA"/>
</dbReference>
<feature type="compositionally biased region" description="Polar residues" evidence="3">
    <location>
        <begin position="208"/>
        <end position="258"/>
    </location>
</feature>
<comment type="caution">
    <text evidence="2">Lacks conserved residue(s) required for the propagation of feature annotation.</text>
</comment>
<dbReference type="AlphaFoldDB" id="A0A8S4AZC0"/>
<organism evidence="5 6">
    <name type="scientific">Menidia menidia</name>
    <name type="common">Atlantic silverside</name>
    <dbReference type="NCBI Taxonomy" id="238744"/>
    <lineage>
        <taxon>Eukaryota</taxon>
        <taxon>Metazoa</taxon>
        <taxon>Chordata</taxon>
        <taxon>Craniata</taxon>
        <taxon>Vertebrata</taxon>
        <taxon>Euteleostomi</taxon>
        <taxon>Actinopterygii</taxon>
        <taxon>Neopterygii</taxon>
        <taxon>Teleostei</taxon>
        <taxon>Neoteleostei</taxon>
        <taxon>Acanthomorphata</taxon>
        <taxon>Ovalentaria</taxon>
        <taxon>Atherinomorphae</taxon>
        <taxon>Atheriniformes</taxon>
        <taxon>Atherinopsidae</taxon>
        <taxon>Menidiinae</taxon>
        <taxon>Menidia</taxon>
    </lineage>
</organism>
<feature type="region of interest" description="Disordered" evidence="3">
    <location>
        <begin position="64"/>
        <end position="87"/>
    </location>
</feature>
<keyword evidence="1" id="KW-1015">Disulfide bond</keyword>
<evidence type="ECO:0000259" key="4">
    <source>
        <dbReference type="PROSITE" id="PS01180"/>
    </source>
</evidence>
<sequence>MGQMPGNLGCFKDSGDPPTLSGTSETSNKLTIQNCISFCRKQRYKVSLVPDSVGGSPLSLKHPKFPGTISRKEGKEREKEISMTHNRREKSVRYPRVGACGGNYTSPSGVIYSPDFPDKYGASRVCYWTVQVPGASAILFNFTFFDISDQTDMVELLDGYTNRVVARFDWRSPPRELLNVTGDFAEAEGAAEGDGEDFRSTPGPQLASGVTQRSNSTSNGRSSQILYVITSSPGKPQRSMPGQSPNIPTVSGSDSCSQSTAATEPWIILYRPSTISLFKKKLKNHHGDLSPLVGN</sequence>
<dbReference type="PANTHER" id="PTHR46908:SF8">
    <property type="entry name" value="C-TYPE LECTIN DOMAIN-CONTAINING PROTEIN"/>
    <property type="match status" value="1"/>
</dbReference>
<dbReference type="Gene3D" id="2.60.120.290">
    <property type="entry name" value="Spermadhesin, CUB domain"/>
    <property type="match status" value="1"/>
</dbReference>